<dbReference type="NCBIfam" id="TIGR00060">
    <property type="entry name" value="L18_bact"/>
    <property type="match status" value="1"/>
</dbReference>
<dbReference type="EMBL" id="BKAG01000003">
    <property type="protein sequence ID" value="GEP41363.1"/>
    <property type="molecule type" value="Genomic_DNA"/>
</dbReference>
<dbReference type="RefSeq" id="WP_146848825.1">
    <property type="nucleotide sequence ID" value="NZ_BKAG01000003.1"/>
</dbReference>
<comment type="caution">
    <text evidence="8">The sequence shown here is derived from an EMBL/GenBank/DDBJ whole genome shotgun (WGS) entry which is preliminary data.</text>
</comment>
<dbReference type="GO" id="GO:0008097">
    <property type="term" value="F:5S rRNA binding"/>
    <property type="evidence" value="ECO:0007669"/>
    <property type="project" value="TreeGrafter"/>
</dbReference>
<dbReference type="GO" id="GO:0022625">
    <property type="term" value="C:cytosolic large ribosomal subunit"/>
    <property type="evidence" value="ECO:0007669"/>
    <property type="project" value="TreeGrafter"/>
</dbReference>
<keyword evidence="3 7" id="KW-0694">RNA-binding</keyword>
<evidence type="ECO:0000256" key="2">
    <source>
        <dbReference type="ARBA" id="ARBA00022730"/>
    </source>
</evidence>
<dbReference type="FunFam" id="3.30.420.100:FF:000001">
    <property type="entry name" value="50S ribosomal protein L18"/>
    <property type="match status" value="1"/>
</dbReference>
<evidence type="ECO:0000256" key="3">
    <source>
        <dbReference type="ARBA" id="ARBA00022884"/>
    </source>
</evidence>
<reference evidence="8 9" key="1">
    <citation type="submission" date="2019-07" db="EMBL/GenBank/DDBJ databases">
        <title>Whole genome shotgun sequence of Brevifollis gellanilyticus NBRC 108608.</title>
        <authorList>
            <person name="Hosoyama A."/>
            <person name="Uohara A."/>
            <person name="Ohji S."/>
            <person name="Ichikawa N."/>
        </authorList>
    </citation>
    <scope>NUCLEOTIDE SEQUENCE [LARGE SCALE GENOMIC DNA]</scope>
    <source>
        <strain evidence="8 9">NBRC 108608</strain>
    </source>
</reference>
<dbReference type="CDD" id="cd00432">
    <property type="entry name" value="Ribosomal_L18_L5e"/>
    <property type="match status" value="1"/>
</dbReference>
<keyword evidence="5 7" id="KW-0687">Ribonucleoprotein</keyword>
<proteinExistence type="inferred from homology"/>
<dbReference type="Pfam" id="PF00861">
    <property type="entry name" value="Ribosomal_L18p"/>
    <property type="match status" value="1"/>
</dbReference>
<sequence length="117" mass="12620">MALNRKLIRSRIHARIRQKVKGTAARPRLAVYFSNTNVYAQLIDDEAGKTIVSASTKEKGFGGGKANIAGATKVGQAVAERAIAAKVEEVVFDRGGFFYHGKVKALADAAREKGLKF</sequence>
<dbReference type="GO" id="GO:0003735">
    <property type="term" value="F:structural constituent of ribosome"/>
    <property type="evidence" value="ECO:0007669"/>
    <property type="project" value="InterPro"/>
</dbReference>
<dbReference type="Proteomes" id="UP000321577">
    <property type="component" value="Unassembled WGS sequence"/>
</dbReference>
<dbReference type="Gene3D" id="3.30.420.100">
    <property type="match status" value="1"/>
</dbReference>
<keyword evidence="4 7" id="KW-0689">Ribosomal protein</keyword>
<evidence type="ECO:0000256" key="6">
    <source>
        <dbReference type="ARBA" id="ARBA00035197"/>
    </source>
</evidence>
<dbReference type="HAMAP" id="MF_01337_B">
    <property type="entry name" value="Ribosomal_uL18_B"/>
    <property type="match status" value="1"/>
</dbReference>
<comment type="function">
    <text evidence="7">This is one of the proteins that bind and probably mediate the attachment of the 5S RNA into the large ribosomal subunit, where it forms part of the central protuberance.</text>
</comment>
<keyword evidence="2 7" id="KW-0699">rRNA-binding</keyword>
<protein>
    <recommendedName>
        <fullName evidence="6 7">Large ribosomal subunit protein uL18</fullName>
    </recommendedName>
</protein>
<evidence type="ECO:0000256" key="5">
    <source>
        <dbReference type="ARBA" id="ARBA00023274"/>
    </source>
</evidence>
<evidence type="ECO:0000313" key="9">
    <source>
        <dbReference type="Proteomes" id="UP000321577"/>
    </source>
</evidence>
<comment type="subunit">
    <text evidence="7">Part of the 50S ribosomal subunit; part of the 5S rRNA/L5/L18/L25 subcomplex. Contacts the 5S and 23S rRNAs.</text>
</comment>
<evidence type="ECO:0000256" key="7">
    <source>
        <dbReference type="HAMAP-Rule" id="MF_01337"/>
    </source>
</evidence>
<dbReference type="PANTHER" id="PTHR12899:SF3">
    <property type="entry name" value="LARGE RIBOSOMAL SUBUNIT PROTEIN UL18M"/>
    <property type="match status" value="1"/>
</dbReference>
<comment type="similarity">
    <text evidence="1 7">Belongs to the universal ribosomal protein uL18 family.</text>
</comment>
<name>A0A512M3Q5_9BACT</name>
<keyword evidence="9" id="KW-1185">Reference proteome</keyword>
<dbReference type="OrthoDB" id="9810939at2"/>
<dbReference type="InterPro" id="IPR004389">
    <property type="entry name" value="Ribosomal_uL18_bac-type"/>
</dbReference>
<dbReference type="SUPFAM" id="SSF53137">
    <property type="entry name" value="Translational machinery components"/>
    <property type="match status" value="1"/>
</dbReference>
<dbReference type="PANTHER" id="PTHR12899">
    <property type="entry name" value="39S RIBOSOMAL PROTEIN L18, MITOCHONDRIAL"/>
    <property type="match status" value="1"/>
</dbReference>
<dbReference type="InterPro" id="IPR057268">
    <property type="entry name" value="Ribosomal_L18"/>
</dbReference>
<accession>A0A512M3Q5</accession>
<dbReference type="InterPro" id="IPR005484">
    <property type="entry name" value="Ribosomal_uL18_bac/plant/anim"/>
</dbReference>
<evidence type="ECO:0000256" key="4">
    <source>
        <dbReference type="ARBA" id="ARBA00022980"/>
    </source>
</evidence>
<gene>
    <name evidence="7 8" type="primary">rplR</name>
    <name evidence="8" type="ORF">BGE01nite_06540</name>
</gene>
<evidence type="ECO:0000256" key="1">
    <source>
        <dbReference type="ARBA" id="ARBA00007116"/>
    </source>
</evidence>
<organism evidence="8 9">
    <name type="scientific">Brevifollis gellanilyticus</name>
    <dbReference type="NCBI Taxonomy" id="748831"/>
    <lineage>
        <taxon>Bacteria</taxon>
        <taxon>Pseudomonadati</taxon>
        <taxon>Verrucomicrobiota</taxon>
        <taxon>Verrucomicrobiia</taxon>
        <taxon>Verrucomicrobiales</taxon>
        <taxon>Verrucomicrobiaceae</taxon>
    </lineage>
</organism>
<dbReference type="GO" id="GO:0006412">
    <property type="term" value="P:translation"/>
    <property type="evidence" value="ECO:0007669"/>
    <property type="project" value="UniProtKB-UniRule"/>
</dbReference>
<dbReference type="AlphaFoldDB" id="A0A512M3Q5"/>
<evidence type="ECO:0000313" key="8">
    <source>
        <dbReference type="EMBL" id="GEP41363.1"/>
    </source>
</evidence>